<evidence type="ECO:0000313" key="1">
    <source>
        <dbReference type="EMBL" id="ERT04873.1"/>
    </source>
</evidence>
<keyword evidence="2" id="KW-1185">Reference proteome</keyword>
<accession>U7QAN2</accession>
<proteinExistence type="predicted"/>
<protein>
    <submittedName>
        <fullName evidence="1">Uncharacterized protein</fullName>
    </submittedName>
</protein>
<dbReference type="Proteomes" id="UP000017127">
    <property type="component" value="Unassembled WGS sequence"/>
</dbReference>
<dbReference type="EMBL" id="AUZM01000077">
    <property type="protein sequence ID" value="ERT04873.1"/>
    <property type="molecule type" value="Genomic_DNA"/>
</dbReference>
<reference evidence="1 2" key="1">
    <citation type="journal article" date="2013" name="Front. Microbiol.">
        <title>Comparative genomic analyses of the cyanobacterium, Lyngbya aestuarii BL J, a powerful hydrogen producer.</title>
        <authorList>
            <person name="Kothari A."/>
            <person name="Vaughn M."/>
            <person name="Garcia-Pichel F."/>
        </authorList>
    </citation>
    <scope>NUCLEOTIDE SEQUENCE [LARGE SCALE GENOMIC DNA]</scope>
    <source>
        <strain evidence="1 2">BL J</strain>
    </source>
</reference>
<dbReference type="AlphaFoldDB" id="U7QAN2"/>
<organism evidence="1 2">
    <name type="scientific">Lyngbya aestuarii BL J</name>
    <dbReference type="NCBI Taxonomy" id="1348334"/>
    <lineage>
        <taxon>Bacteria</taxon>
        <taxon>Bacillati</taxon>
        <taxon>Cyanobacteriota</taxon>
        <taxon>Cyanophyceae</taxon>
        <taxon>Oscillatoriophycideae</taxon>
        <taxon>Oscillatoriales</taxon>
        <taxon>Microcoleaceae</taxon>
        <taxon>Lyngbya</taxon>
    </lineage>
</organism>
<comment type="caution">
    <text evidence="1">The sequence shown here is derived from an EMBL/GenBank/DDBJ whole genome shotgun (WGS) entry which is preliminary data.</text>
</comment>
<gene>
    <name evidence="1" type="ORF">M595_5199</name>
</gene>
<sequence length="37" mass="4626">MHRWHPLLKINTNDNLFLRQLTTQLNFFLNQVQVERF</sequence>
<evidence type="ECO:0000313" key="2">
    <source>
        <dbReference type="Proteomes" id="UP000017127"/>
    </source>
</evidence>
<name>U7QAN2_9CYAN</name>